<dbReference type="AlphaFoldDB" id="A0A401PS23"/>
<comment type="caution">
    <text evidence="1">The sequence shown here is derived from an EMBL/GenBank/DDBJ whole genome shotgun (WGS) entry which is preliminary data.</text>
</comment>
<accession>A0A401PS23</accession>
<dbReference type="Proteomes" id="UP000288216">
    <property type="component" value="Unassembled WGS sequence"/>
</dbReference>
<keyword evidence="2" id="KW-1185">Reference proteome</keyword>
<organism evidence="1 2">
    <name type="scientific">Scyliorhinus torazame</name>
    <name type="common">Cloudy catshark</name>
    <name type="synonym">Catulus torazame</name>
    <dbReference type="NCBI Taxonomy" id="75743"/>
    <lineage>
        <taxon>Eukaryota</taxon>
        <taxon>Metazoa</taxon>
        <taxon>Chordata</taxon>
        <taxon>Craniata</taxon>
        <taxon>Vertebrata</taxon>
        <taxon>Chondrichthyes</taxon>
        <taxon>Elasmobranchii</taxon>
        <taxon>Galeomorphii</taxon>
        <taxon>Galeoidea</taxon>
        <taxon>Carcharhiniformes</taxon>
        <taxon>Scyliorhinidae</taxon>
        <taxon>Scyliorhinus</taxon>
    </lineage>
</organism>
<reference evidence="1 2" key="1">
    <citation type="journal article" date="2018" name="Nat. Ecol. Evol.">
        <title>Shark genomes provide insights into elasmobranch evolution and the origin of vertebrates.</title>
        <authorList>
            <person name="Hara Y"/>
            <person name="Yamaguchi K"/>
            <person name="Onimaru K"/>
            <person name="Kadota M"/>
            <person name="Koyanagi M"/>
            <person name="Keeley SD"/>
            <person name="Tatsumi K"/>
            <person name="Tanaka K"/>
            <person name="Motone F"/>
            <person name="Kageyama Y"/>
            <person name="Nozu R"/>
            <person name="Adachi N"/>
            <person name="Nishimura O"/>
            <person name="Nakagawa R"/>
            <person name="Tanegashima C"/>
            <person name="Kiyatake I"/>
            <person name="Matsumoto R"/>
            <person name="Murakumo K"/>
            <person name="Nishida K"/>
            <person name="Terakita A"/>
            <person name="Kuratani S"/>
            <person name="Sato K"/>
            <person name="Hyodo S Kuraku.S."/>
        </authorList>
    </citation>
    <scope>NUCLEOTIDE SEQUENCE [LARGE SCALE GENOMIC DNA]</scope>
</reference>
<protein>
    <submittedName>
        <fullName evidence="1">Uncharacterized protein</fullName>
    </submittedName>
</protein>
<evidence type="ECO:0000313" key="2">
    <source>
        <dbReference type="Proteomes" id="UP000288216"/>
    </source>
</evidence>
<sequence length="727" mass="80767">METLYKTKLITSEQRLQREISSHVTLHKRPSIRSQEILRLTDDLLAASKPHLSGVTETRACMKTSVPHLPKIHCTVLQKNVVKGSEVPFSSIVDFFMERKKTLKLNGFHWQRTNIAVPSNVPLVIRSYGSRTCENVEDAEKRTGNGNGRKVCGLGSSTVRNILQHSAEESTYKNPNCAELADDVEGDSSSLQHYPGAFSPKCQRVGLKVGRKFRIEHGYTVDDDDIKSVRSIKSVKSVNSSSDSVASTKWSKGFVRKPGVNQPRSSATYFSETGNTRVCRSGLNVKGASCPKHSTAPSVRKLKSISSKRCDPPVTDSSSRTELEHICRLPFLNGISLDMEIEHRSVSQANCTGVTGSDKLCFDDNGVGNTGNGSAEKGADPDPVPQVVTKITFQSPVVQDFSPLTPNHGKPEGKMNRITKQLGSKVQPTKYYPLIATSSSKPSQKFCTSKTSETAVCCSTISKCSDNEEYKVSLMASEDEIEEECIFDFNRTLREKGNSSVGNTRIALPAVKCRARYRNQKQPMKSSLKKSFDWRSHSQTKISEDPKTREEWKDDCVKAALERNVKAGLKKKHLVPLYQSSLNQEVQGCTCSICEECTVFCSNCHCGQLSLQQQNVRHLGLLNAMQQKLKQLYYCESTEQNSHWNNETAVDTNASSNQLYYRENHTFQGQDEQDCLQLPQTVDFVLCKTPSPERTVELSSSLGGKVPKITMTCPTPVPCRTYNEVVS</sequence>
<dbReference type="OrthoDB" id="9936533at2759"/>
<evidence type="ECO:0000313" key="1">
    <source>
        <dbReference type="EMBL" id="GCB75897.1"/>
    </source>
</evidence>
<dbReference type="OMA" id="SICEECT"/>
<name>A0A401PS23_SCYTO</name>
<dbReference type="EMBL" id="BFAA01008717">
    <property type="protein sequence ID" value="GCB75897.1"/>
    <property type="molecule type" value="Genomic_DNA"/>
</dbReference>
<proteinExistence type="predicted"/>
<gene>
    <name evidence="1" type="ORF">scyTo_0015386</name>
</gene>